<organism evidence="5 6">
    <name type="scientific">Intrasporangium chromatireducens Q5-1</name>
    <dbReference type="NCBI Taxonomy" id="584657"/>
    <lineage>
        <taxon>Bacteria</taxon>
        <taxon>Bacillati</taxon>
        <taxon>Actinomycetota</taxon>
        <taxon>Actinomycetes</taxon>
        <taxon>Micrococcales</taxon>
        <taxon>Intrasporangiaceae</taxon>
        <taxon>Intrasporangium</taxon>
    </lineage>
</organism>
<dbReference type="InterPro" id="IPR003439">
    <property type="entry name" value="ABC_transporter-like_ATP-bd"/>
</dbReference>
<dbReference type="SMART" id="SM00382">
    <property type="entry name" value="AAA"/>
    <property type="match status" value="1"/>
</dbReference>
<dbReference type="InterPro" id="IPR051120">
    <property type="entry name" value="ABC_AA/LPS_Transport"/>
</dbReference>
<gene>
    <name evidence="5" type="ORF">N864_22645</name>
</gene>
<dbReference type="RefSeq" id="WP_034715798.1">
    <property type="nucleotide sequence ID" value="NZ_AWQS01000056.1"/>
</dbReference>
<proteinExistence type="predicted"/>
<dbReference type="GO" id="GO:0042941">
    <property type="term" value="P:D-alanine transmembrane transport"/>
    <property type="evidence" value="ECO:0007669"/>
    <property type="project" value="TreeGrafter"/>
</dbReference>
<dbReference type="InterPro" id="IPR032823">
    <property type="entry name" value="BCA_ABC_TP_C"/>
</dbReference>
<evidence type="ECO:0000256" key="3">
    <source>
        <dbReference type="ARBA" id="ARBA00022840"/>
    </source>
</evidence>
<reference evidence="6" key="1">
    <citation type="submission" date="2013-08" db="EMBL/GenBank/DDBJ databases">
        <title>Intrasporangium oryzae NRRL B-24470.</title>
        <authorList>
            <person name="Liu H."/>
            <person name="Wang G."/>
        </authorList>
    </citation>
    <scope>NUCLEOTIDE SEQUENCE [LARGE SCALE GENOMIC DNA]</scope>
    <source>
        <strain evidence="6">Q5-1</strain>
    </source>
</reference>
<dbReference type="OrthoDB" id="9805514at2"/>
<evidence type="ECO:0000256" key="2">
    <source>
        <dbReference type="ARBA" id="ARBA00022741"/>
    </source>
</evidence>
<dbReference type="Pfam" id="PF00005">
    <property type="entry name" value="ABC_tran"/>
    <property type="match status" value="1"/>
</dbReference>
<dbReference type="PANTHER" id="PTHR45772">
    <property type="entry name" value="CONSERVED COMPONENT OF ABC TRANSPORTER FOR NATURAL AMINO ACIDS-RELATED"/>
    <property type="match status" value="1"/>
</dbReference>
<dbReference type="GO" id="GO:1903806">
    <property type="term" value="P:L-isoleucine import across plasma membrane"/>
    <property type="evidence" value="ECO:0007669"/>
    <property type="project" value="TreeGrafter"/>
</dbReference>
<sequence length="236" mass="25164">MFEVRDVTKRFGGLTAVSDASLMVDSGEIVGVIGPNGAGKSTLFSVIAGVLRPDEGVVLDGEKVLTGLRPYRMARAGVARTFQTPRPFGALTVRENMVAAAHTVHRSTADAHAWAAECLERIGLTELAEVAASTLPLGMRKRLEVGRALATKPRLLLLDEVLGGLNPNEIDTMVALIRELRQSGMAICMVEHAMAIIMSLCDRIYVIDHGVVISTGTPQEVSSDQQVIDAYLGGSV</sequence>
<dbReference type="SUPFAM" id="SSF52540">
    <property type="entry name" value="P-loop containing nucleoside triphosphate hydrolases"/>
    <property type="match status" value="1"/>
</dbReference>
<protein>
    <submittedName>
        <fullName evidence="5">Branched-chain amino acid ABC transporter ATP-binding protein</fullName>
    </submittedName>
</protein>
<evidence type="ECO:0000256" key="1">
    <source>
        <dbReference type="ARBA" id="ARBA00022448"/>
    </source>
</evidence>
<comment type="caution">
    <text evidence="5">The sequence shown here is derived from an EMBL/GenBank/DDBJ whole genome shotgun (WGS) entry which is preliminary data.</text>
</comment>
<dbReference type="PROSITE" id="PS50893">
    <property type="entry name" value="ABC_TRANSPORTER_2"/>
    <property type="match status" value="1"/>
</dbReference>
<keyword evidence="6" id="KW-1185">Reference proteome</keyword>
<dbReference type="GO" id="GO:1903805">
    <property type="term" value="P:L-valine import across plasma membrane"/>
    <property type="evidence" value="ECO:0007669"/>
    <property type="project" value="TreeGrafter"/>
</dbReference>
<dbReference type="AlphaFoldDB" id="W9GJJ0"/>
<feature type="domain" description="ABC transporter" evidence="4">
    <location>
        <begin position="2"/>
        <end position="234"/>
    </location>
</feature>
<name>W9GJJ0_9MICO</name>
<evidence type="ECO:0000313" key="5">
    <source>
        <dbReference type="EMBL" id="EWT06265.1"/>
    </source>
</evidence>
<keyword evidence="2" id="KW-0547">Nucleotide-binding</keyword>
<dbReference type="PATRIC" id="fig|584657.3.peg.1798"/>
<dbReference type="InterPro" id="IPR003593">
    <property type="entry name" value="AAA+_ATPase"/>
</dbReference>
<dbReference type="GO" id="GO:0005304">
    <property type="term" value="F:L-valine transmembrane transporter activity"/>
    <property type="evidence" value="ECO:0007669"/>
    <property type="project" value="TreeGrafter"/>
</dbReference>
<dbReference type="GO" id="GO:0015188">
    <property type="term" value="F:L-isoleucine transmembrane transporter activity"/>
    <property type="evidence" value="ECO:0007669"/>
    <property type="project" value="TreeGrafter"/>
</dbReference>
<dbReference type="Pfam" id="PF12399">
    <property type="entry name" value="BCA_ABC_TP_C"/>
    <property type="match status" value="1"/>
</dbReference>
<dbReference type="GO" id="GO:0005524">
    <property type="term" value="F:ATP binding"/>
    <property type="evidence" value="ECO:0007669"/>
    <property type="project" value="UniProtKB-KW"/>
</dbReference>
<dbReference type="InterPro" id="IPR027417">
    <property type="entry name" value="P-loop_NTPase"/>
</dbReference>
<keyword evidence="3 5" id="KW-0067">ATP-binding</keyword>
<dbReference type="PANTHER" id="PTHR45772:SF7">
    <property type="entry name" value="AMINO ACID ABC TRANSPORTER ATP-BINDING PROTEIN"/>
    <property type="match status" value="1"/>
</dbReference>
<dbReference type="GO" id="GO:0005886">
    <property type="term" value="C:plasma membrane"/>
    <property type="evidence" value="ECO:0007669"/>
    <property type="project" value="TreeGrafter"/>
</dbReference>
<dbReference type="Proteomes" id="UP000019494">
    <property type="component" value="Unassembled WGS sequence"/>
</dbReference>
<dbReference type="GO" id="GO:0016887">
    <property type="term" value="F:ATP hydrolysis activity"/>
    <property type="evidence" value="ECO:0007669"/>
    <property type="project" value="InterPro"/>
</dbReference>
<accession>W9GJJ0</accession>
<dbReference type="CDD" id="cd03219">
    <property type="entry name" value="ABC_Mj1267_LivG_branched"/>
    <property type="match status" value="1"/>
</dbReference>
<dbReference type="GO" id="GO:0015808">
    <property type="term" value="P:L-alanine transport"/>
    <property type="evidence" value="ECO:0007669"/>
    <property type="project" value="TreeGrafter"/>
</dbReference>
<keyword evidence="1" id="KW-0813">Transport</keyword>
<dbReference type="Gene3D" id="3.40.50.300">
    <property type="entry name" value="P-loop containing nucleotide triphosphate hydrolases"/>
    <property type="match status" value="1"/>
</dbReference>
<dbReference type="GO" id="GO:0015192">
    <property type="term" value="F:L-phenylalanine transmembrane transporter activity"/>
    <property type="evidence" value="ECO:0007669"/>
    <property type="project" value="TreeGrafter"/>
</dbReference>
<evidence type="ECO:0000259" key="4">
    <source>
        <dbReference type="PROSITE" id="PS50893"/>
    </source>
</evidence>
<evidence type="ECO:0000313" key="6">
    <source>
        <dbReference type="Proteomes" id="UP000019494"/>
    </source>
</evidence>
<dbReference type="EMBL" id="AWQS01000056">
    <property type="protein sequence ID" value="EWT06265.1"/>
    <property type="molecule type" value="Genomic_DNA"/>
</dbReference>